<feature type="compositionally biased region" description="Basic and acidic residues" evidence="1">
    <location>
        <begin position="135"/>
        <end position="162"/>
    </location>
</feature>
<accession>A0A4Z2E605</accession>
<reference evidence="2 3" key="1">
    <citation type="submission" date="2019-03" db="EMBL/GenBank/DDBJ databases">
        <title>First draft genome of Liparis tanakae, snailfish: a comprehensive survey of snailfish specific genes.</title>
        <authorList>
            <person name="Kim W."/>
            <person name="Song I."/>
            <person name="Jeong J.-H."/>
            <person name="Kim D."/>
            <person name="Kim S."/>
            <person name="Ryu S."/>
            <person name="Song J.Y."/>
            <person name="Lee S.K."/>
        </authorList>
    </citation>
    <scope>NUCLEOTIDE SEQUENCE [LARGE SCALE GENOMIC DNA]</scope>
    <source>
        <tissue evidence="2">Muscle</tissue>
    </source>
</reference>
<name>A0A4Z2E605_9TELE</name>
<comment type="caution">
    <text evidence="2">The sequence shown here is derived from an EMBL/GenBank/DDBJ whole genome shotgun (WGS) entry which is preliminary data.</text>
</comment>
<dbReference type="AlphaFoldDB" id="A0A4Z2E605"/>
<proteinExistence type="predicted"/>
<feature type="region of interest" description="Disordered" evidence="1">
    <location>
        <begin position="229"/>
        <end position="250"/>
    </location>
</feature>
<dbReference type="GO" id="GO:0031083">
    <property type="term" value="C:BLOC-1 complex"/>
    <property type="evidence" value="ECO:0007669"/>
    <property type="project" value="TreeGrafter"/>
</dbReference>
<sequence length="250" mass="29165">MSEPWGALGLRMSEPWGGSHRDYFLTTYRISRTASEPSRSSQRMSIREERGGSSQVTLTRVCVVWTRQNQLVLLDTLDQEVTKFRDCNALLDLNSLFTEAKVYHNKLVTIRKEMIVLHERTTKLKRRGLKLQQQKQKEALEKEQRREKELERERQLSSERPRATRRPPSDPQSFVQHISEKRFRKRGGSRDQRADVTDERSTRKRSDVPVLGPDFTLITWGQASKRVIQIPQSSASDPPDLSRYFKTLPD</sequence>
<dbReference type="GO" id="GO:0030133">
    <property type="term" value="C:transport vesicle"/>
    <property type="evidence" value="ECO:0007669"/>
    <property type="project" value="TreeGrafter"/>
</dbReference>
<evidence type="ECO:0000313" key="3">
    <source>
        <dbReference type="Proteomes" id="UP000314294"/>
    </source>
</evidence>
<dbReference type="EMBL" id="SRLO01016196">
    <property type="protein sequence ID" value="TNN24167.1"/>
    <property type="molecule type" value="Genomic_DNA"/>
</dbReference>
<dbReference type="Pfam" id="PF14712">
    <property type="entry name" value="Snapin_Pallidin"/>
    <property type="match status" value="1"/>
</dbReference>
<feature type="region of interest" description="Disordered" evidence="1">
    <location>
        <begin position="127"/>
        <end position="212"/>
    </location>
</feature>
<dbReference type="PANTHER" id="PTHR31328">
    <property type="entry name" value="BIOGENESIS OF LYSOSOME-RELATED ORGANELLES COMPLEX 1 SUBUNIT 6"/>
    <property type="match status" value="1"/>
</dbReference>
<dbReference type="PANTHER" id="PTHR31328:SF2">
    <property type="entry name" value="BIOGENESIS OF LYSOSOME-RELATED ORGANELLES COMPLEX 1 SUBUNIT 6"/>
    <property type="match status" value="1"/>
</dbReference>
<protein>
    <submittedName>
        <fullName evidence="2">Biogenesis of lysosome-related organelles complex 1 subunit 6</fullName>
    </submittedName>
</protein>
<dbReference type="InterPro" id="IPR028119">
    <property type="entry name" value="Snapin/Pallidin/Snn1"/>
</dbReference>
<evidence type="ECO:0000256" key="1">
    <source>
        <dbReference type="SAM" id="MobiDB-lite"/>
    </source>
</evidence>
<dbReference type="OrthoDB" id="19659at2759"/>
<gene>
    <name evidence="2" type="primary">BLOC1S6</name>
    <name evidence="2" type="ORF">EYF80_065710</name>
</gene>
<feature type="compositionally biased region" description="Basic and acidic residues" evidence="1">
    <location>
        <begin position="188"/>
        <end position="207"/>
    </location>
</feature>
<evidence type="ECO:0000313" key="2">
    <source>
        <dbReference type="EMBL" id="TNN24167.1"/>
    </source>
</evidence>
<dbReference type="Proteomes" id="UP000314294">
    <property type="component" value="Unassembled WGS sequence"/>
</dbReference>
<organism evidence="2 3">
    <name type="scientific">Liparis tanakae</name>
    <name type="common">Tanaka's snailfish</name>
    <dbReference type="NCBI Taxonomy" id="230148"/>
    <lineage>
        <taxon>Eukaryota</taxon>
        <taxon>Metazoa</taxon>
        <taxon>Chordata</taxon>
        <taxon>Craniata</taxon>
        <taxon>Vertebrata</taxon>
        <taxon>Euteleostomi</taxon>
        <taxon>Actinopterygii</taxon>
        <taxon>Neopterygii</taxon>
        <taxon>Teleostei</taxon>
        <taxon>Neoteleostei</taxon>
        <taxon>Acanthomorphata</taxon>
        <taxon>Eupercaria</taxon>
        <taxon>Perciformes</taxon>
        <taxon>Cottioidei</taxon>
        <taxon>Cottales</taxon>
        <taxon>Liparidae</taxon>
        <taxon>Liparis</taxon>
    </lineage>
</organism>
<keyword evidence="3" id="KW-1185">Reference proteome</keyword>